<evidence type="ECO:0000313" key="3">
    <source>
        <dbReference type="Proteomes" id="UP000053593"/>
    </source>
</evidence>
<reference evidence="2 3" key="1">
    <citation type="submission" date="2014-04" db="EMBL/GenBank/DDBJ databases">
        <title>Evolutionary Origins and Diversification of the Mycorrhizal Mutualists.</title>
        <authorList>
            <consortium name="DOE Joint Genome Institute"/>
            <consortium name="Mycorrhizal Genomics Consortium"/>
            <person name="Kohler A."/>
            <person name="Kuo A."/>
            <person name="Nagy L.G."/>
            <person name="Floudas D."/>
            <person name="Copeland A."/>
            <person name="Barry K.W."/>
            <person name="Cichocki N."/>
            <person name="Veneault-Fourrey C."/>
            <person name="LaButti K."/>
            <person name="Lindquist E.A."/>
            <person name="Lipzen A."/>
            <person name="Lundell T."/>
            <person name="Morin E."/>
            <person name="Murat C."/>
            <person name="Riley R."/>
            <person name="Ohm R."/>
            <person name="Sun H."/>
            <person name="Tunlid A."/>
            <person name="Henrissat B."/>
            <person name="Grigoriev I.V."/>
            <person name="Hibbett D.S."/>
            <person name="Martin F."/>
        </authorList>
    </citation>
    <scope>NUCLEOTIDE SEQUENCE [LARGE SCALE GENOMIC DNA]</scope>
    <source>
        <strain evidence="2 3">FD-317 M1</strain>
    </source>
</reference>
<dbReference type="SUPFAM" id="SSF47807">
    <property type="entry name" value="5' to 3' exonuclease, C-terminal subdomain"/>
    <property type="match status" value="1"/>
</dbReference>
<dbReference type="Pfam" id="PF00867">
    <property type="entry name" value="XPG_I"/>
    <property type="match status" value="1"/>
</dbReference>
<dbReference type="GO" id="GO:0006281">
    <property type="term" value="P:DNA repair"/>
    <property type="evidence" value="ECO:0007669"/>
    <property type="project" value="UniProtKB-ARBA"/>
</dbReference>
<dbReference type="PANTHER" id="PTHR11081">
    <property type="entry name" value="FLAP ENDONUCLEASE FAMILY MEMBER"/>
    <property type="match status" value="1"/>
</dbReference>
<keyword evidence="3" id="KW-1185">Reference proteome</keyword>
<dbReference type="AlphaFoldDB" id="A0A0D0BMU6"/>
<dbReference type="Gene3D" id="3.40.50.1010">
    <property type="entry name" value="5'-nuclease"/>
    <property type="match status" value="1"/>
</dbReference>
<organism evidence="2 3">
    <name type="scientific">Collybiopsis luxurians FD-317 M1</name>
    <dbReference type="NCBI Taxonomy" id="944289"/>
    <lineage>
        <taxon>Eukaryota</taxon>
        <taxon>Fungi</taxon>
        <taxon>Dikarya</taxon>
        <taxon>Basidiomycota</taxon>
        <taxon>Agaricomycotina</taxon>
        <taxon>Agaricomycetes</taxon>
        <taxon>Agaricomycetidae</taxon>
        <taxon>Agaricales</taxon>
        <taxon>Marasmiineae</taxon>
        <taxon>Omphalotaceae</taxon>
        <taxon>Collybiopsis</taxon>
        <taxon>Collybiopsis luxurians</taxon>
    </lineage>
</organism>
<dbReference type="HOGENOM" id="CLU_494364_0_0_1"/>
<evidence type="ECO:0000313" key="2">
    <source>
        <dbReference type="EMBL" id="KIK50814.1"/>
    </source>
</evidence>
<dbReference type="InterPro" id="IPR036279">
    <property type="entry name" value="5-3_exonuclease_C_sf"/>
</dbReference>
<dbReference type="InterPro" id="IPR006084">
    <property type="entry name" value="XPG/Rad2"/>
</dbReference>
<dbReference type="PANTHER" id="PTHR11081:SF59">
    <property type="entry name" value="FI23547P1"/>
    <property type="match status" value="1"/>
</dbReference>
<accession>A0A0D0BMU6</accession>
<sequence length="551" mass="60821">MYVLPLDITYKAHKFNDTYSSDLSDSRWIRKEDETSEEATSLVQAGDTLTGFWLTMETKQTFKPLEEETVFRAKKKYIAPKFKESKQVAQQQRNPGPVQPLPYKVVELPPEVASEPGNTSASEPPYPDIVVADPQVLWLPPDRVGLDPNDRTLLYQMICNTLGSVGVDGNQFYKALKKDRREAQGNAEAELTDMNKRGIIEAVLTPDSDALALAAPVRLSMVSEACTASKLVVDVYQMSNSLNLTQDGFILLALLAGSDVDVGIPGIGPQTVLALLRCSFCNNIVADYAHWSHSLDLLSLYFQELKQSIFNELRFNKHGELSSRLPGSAYALENSRFPSSASVAMCLAPPSAWSDTNEAPSTMGWGTRLPNVPKFTRFCRKIIGYSSDQRVLEIFQKMLWPVLVMRMLHSLYLKYNLSLGQISVPCSRNELGELNVPAVICTSIKGTSPPDLQGQTNSFAIVVSFSMENFIHSAGFAIFDSLGVPCCVMVPVPFPVIAVVTGQRDINTFGVVRKRAQPVIPDDITTVDALEHVLDAPRKQSPVSISFPSYV</sequence>
<dbReference type="Proteomes" id="UP000053593">
    <property type="component" value="Unassembled WGS sequence"/>
</dbReference>
<dbReference type="InterPro" id="IPR006086">
    <property type="entry name" value="XPG-I_dom"/>
</dbReference>
<gene>
    <name evidence="2" type="ORF">GYMLUDRAFT_252613</name>
</gene>
<dbReference type="SUPFAM" id="SSF88723">
    <property type="entry name" value="PIN domain-like"/>
    <property type="match status" value="1"/>
</dbReference>
<dbReference type="EMBL" id="KN834883">
    <property type="protein sequence ID" value="KIK50814.1"/>
    <property type="molecule type" value="Genomic_DNA"/>
</dbReference>
<feature type="domain" description="XPG-I" evidence="1">
    <location>
        <begin position="182"/>
        <end position="259"/>
    </location>
</feature>
<dbReference type="InterPro" id="IPR029060">
    <property type="entry name" value="PIN-like_dom_sf"/>
</dbReference>
<proteinExistence type="predicted"/>
<evidence type="ECO:0000259" key="1">
    <source>
        <dbReference type="Pfam" id="PF00867"/>
    </source>
</evidence>
<protein>
    <recommendedName>
        <fullName evidence="1">XPG-I domain-containing protein</fullName>
    </recommendedName>
</protein>
<dbReference type="GO" id="GO:0017108">
    <property type="term" value="F:5'-flap endonuclease activity"/>
    <property type="evidence" value="ECO:0007669"/>
    <property type="project" value="TreeGrafter"/>
</dbReference>
<dbReference type="OrthoDB" id="2959108at2759"/>
<name>A0A0D0BMU6_9AGAR</name>